<feature type="non-terminal residue" evidence="1">
    <location>
        <position position="25"/>
    </location>
</feature>
<gene>
    <name evidence="1" type="ORF">METZ01_LOCUS459587</name>
</gene>
<evidence type="ECO:0000313" key="1">
    <source>
        <dbReference type="EMBL" id="SVE06733.1"/>
    </source>
</evidence>
<dbReference type="EMBL" id="UINC01191876">
    <property type="protein sequence ID" value="SVE06733.1"/>
    <property type="molecule type" value="Genomic_DNA"/>
</dbReference>
<organism evidence="1">
    <name type="scientific">marine metagenome</name>
    <dbReference type="NCBI Taxonomy" id="408172"/>
    <lineage>
        <taxon>unclassified sequences</taxon>
        <taxon>metagenomes</taxon>
        <taxon>ecological metagenomes</taxon>
    </lineage>
</organism>
<name>A0A383AGK9_9ZZZZ</name>
<reference evidence="1" key="1">
    <citation type="submission" date="2018-05" db="EMBL/GenBank/DDBJ databases">
        <authorList>
            <person name="Lanie J.A."/>
            <person name="Ng W.-L."/>
            <person name="Kazmierczak K.M."/>
            <person name="Andrzejewski T.M."/>
            <person name="Davidsen T.M."/>
            <person name="Wayne K.J."/>
            <person name="Tettelin H."/>
            <person name="Glass J.I."/>
            <person name="Rusch D."/>
            <person name="Podicherti R."/>
            <person name="Tsui H.-C.T."/>
            <person name="Winkler M.E."/>
        </authorList>
    </citation>
    <scope>NUCLEOTIDE SEQUENCE</scope>
</reference>
<protein>
    <submittedName>
        <fullName evidence="1">Uncharacterized protein</fullName>
    </submittedName>
</protein>
<proteinExistence type="predicted"/>
<dbReference type="AlphaFoldDB" id="A0A383AGK9"/>
<accession>A0A383AGK9</accession>
<sequence>MFLSPGSITHNSARLRLLVVILNIG</sequence>